<dbReference type="Proteomes" id="UP000321938">
    <property type="component" value="Unassembled WGS sequence"/>
</dbReference>
<protein>
    <submittedName>
        <fullName evidence="4">Heavy-metal-associated domain-containing protein</fullName>
    </submittedName>
</protein>
<accession>A0A5C7B7U9</accession>
<keyword evidence="5" id="KW-1185">Reference proteome</keyword>
<dbReference type="PROSITE" id="PS50846">
    <property type="entry name" value="HMA_2"/>
    <property type="match status" value="1"/>
</dbReference>
<dbReference type="OrthoDB" id="1178902at2"/>
<reference evidence="4 5" key="1">
    <citation type="submission" date="2019-08" db="EMBL/GenBank/DDBJ databases">
        <title>Genome of Psychroserpens burtonensis ACAM 167.</title>
        <authorList>
            <person name="Bowman J.P."/>
        </authorList>
    </citation>
    <scope>NUCLEOTIDE SEQUENCE [LARGE SCALE GENOMIC DNA]</scope>
    <source>
        <strain evidence="4 5">ACAM 167</strain>
    </source>
</reference>
<keyword evidence="2" id="KW-0732">Signal</keyword>
<dbReference type="InterPro" id="IPR006121">
    <property type="entry name" value="HMA_dom"/>
</dbReference>
<feature type="chain" id="PRO_5023119139" evidence="2">
    <location>
        <begin position="22"/>
        <end position="170"/>
    </location>
</feature>
<evidence type="ECO:0000256" key="2">
    <source>
        <dbReference type="SAM" id="SignalP"/>
    </source>
</evidence>
<dbReference type="EMBL" id="VOSB01000008">
    <property type="protein sequence ID" value="TXE18317.1"/>
    <property type="molecule type" value="Genomic_DNA"/>
</dbReference>
<dbReference type="STRING" id="1123037.GCA_000425305_02111"/>
<name>A0A5C7B7U9_9FLAO</name>
<sequence>MKTLKNILAIALISTSLVACKSDKEPEVKTVEITSEINTNAAKKLNPNATYAKAEFGIEGMTCAMGCAKTIEKKIAKMDGVKSAKVDFEKELAMVEYDEAMVTPNTLEEAVAKAGDTYKVKNMRTVKDFSSEKHECEADCSKACCTDKAKDAKKMACADDCKKDCCAKKI</sequence>
<evidence type="ECO:0000313" key="5">
    <source>
        <dbReference type="Proteomes" id="UP000321938"/>
    </source>
</evidence>
<evidence type="ECO:0000313" key="4">
    <source>
        <dbReference type="EMBL" id="TXE18317.1"/>
    </source>
</evidence>
<evidence type="ECO:0000256" key="1">
    <source>
        <dbReference type="ARBA" id="ARBA00022723"/>
    </source>
</evidence>
<dbReference type="FunFam" id="3.30.70.100:FF:000001">
    <property type="entry name" value="ATPase copper transporting beta"/>
    <property type="match status" value="1"/>
</dbReference>
<dbReference type="AlphaFoldDB" id="A0A5C7B7U9"/>
<dbReference type="InterPro" id="IPR036163">
    <property type="entry name" value="HMA_dom_sf"/>
</dbReference>
<dbReference type="RefSeq" id="WP_028871930.1">
    <property type="nucleotide sequence ID" value="NZ_VOSB01000008.1"/>
</dbReference>
<keyword evidence="1" id="KW-0479">Metal-binding</keyword>
<dbReference type="PROSITE" id="PS51257">
    <property type="entry name" value="PROKAR_LIPOPROTEIN"/>
    <property type="match status" value="1"/>
</dbReference>
<feature type="signal peptide" evidence="2">
    <location>
        <begin position="1"/>
        <end position="21"/>
    </location>
</feature>
<proteinExistence type="predicted"/>
<gene>
    <name evidence="4" type="ORF">ES692_06620</name>
</gene>
<dbReference type="Gene3D" id="3.30.70.100">
    <property type="match status" value="1"/>
</dbReference>
<organism evidence="4 5">
    <name type="scientific">Psychroserpens burtonensis</name>
    <dbReference type="NCBI Taxonomy" id="49278"/>
    <lineage>
        <taxon>Bacteria</taxon>
        <taxon>Pseudomonadati</taxon>
        <taxon>Bacteroidota</taxon>
        <taxon>Flavobacteriia</taxon>
        <taxon>Flavobacteriales</taxon>
        <taxon>Flavobacteriaceae</taxon>
        <taxon>Psychroserpens</taxon>
    </lineage>
</organism>
<dbReference type="GO" id="GO:0046872">
    <property type="term" value="F:metal ion binding"/>
    <property type="evidence" value="ECO:0007669"/>
    <property type="project" value="UniProtKB-KW"/>
</dbReference>
<comment type="caution">
    <text evidence="4">The sequence shown here is derived from an EMBL/GenBank/DDBJ whole genome shotgun (WGS) entry which is preliminary data.</text>
</comment>
<evidence type="ECO:0000259" key="3">
    <source>
        <dbReference type="PROSITE" id="PS50846"/>
    </source>
</evidence>
<dbReference type="SUPFAM" id="SSF55008">
    <property type="entry name" value="HMA, heavy metal-associated domain"/>
    <property type="match status" value="1"/>
</dbReference>
<feature type="domain" description="HMA" evidence="3">
    <location>
        <begin position="52"/>
        <end position="119"/>
    </location>
</feature>
<dbReference type="CDD" id="cd00371">
    <property type="entry name" value="HMA"/>
    <property type="match status" value="1"/>
</dbReference>
<dbReference type="Pfam" id="PF00403">
    <property type="entry name" value="HMA"/>
    <property type="match status" value="1"/>
</dbReference>